<dbReference type="InterPro" id="IPR007219">
    <property type="entry name" value="XnlR_reg_dom"/>
</dbReference>
<dbReference type="Proteomes" id="UP000050424">
    <property type="component" value="Unassembled WGS sequence"/>
</dbReference>
<dbReference type="AlphaFoldDB" id="A0A0P7AZX2"/>
<feature type="domain" description="Xylanolytic transcriptional activator regulatory" evidence="2">
    <location>
        <begin position="179"/>
        <end position="334"/>
    </location>
</feature>
<dbReference type="GO" id="GO:0003677">
    <property type="term" value="F:DNA binding"/>
    <property type="evidence" value="ECO:0007669"/>
    <property type="project" value="InterPro"/>
</dbReference>
<evidence type="ECO:0000313" key="4">
    <source>
        <dbReference type="Proteomes" id="UP000050424"/>
    </source>
</evidence>
<dbReference type="OrthoDB" id="5595695at2759"/>
<proteinExistence type="predicted"/>
<dbReference type="EMBL" id="LKCW01000548">
    <property type="protein sequence ID" value="KPM33881.1"/>
    <property type="molecule type" value="Genomic_DNA"/>
</dbReference>
<dbReference type="STRING" id="78410.A0A0P7AZX2"/>
<keyword evidence="4" id="KW-1185">Reference proteome</keyword>
<accession>A0A0P7AZX2</accession>
<feature type="non-terminal residue" evidence="3">
    <location>
        <position position="1"/>
    </location>
</feature>
<organism evidence="3 4">
    <name type="scientific">Neonectria ditissima</name>
    <dbReference type="NCBI Taxonomy" id="78410"/>
    <lineage>
        <taxon>Eukaryota</taxon>
        <taxon>Fungi</taxon>
        <taxon>Dikarya</taxon>
        <taxon>Ascomycota</taxon>
        <taxon>Pezizomycotina</taxon>
        <taxon>Sordariomycetes</taxon>
        <taxon>Hypocreomycetidae</taxon>
        <taxon>Hypocreales</taxon>
        <taxon>Nectriaceae</taxon>
        <taxon>Neonectria</taxon>
    </lineage>
</organism>
<reference evidence="3 4" key="1">
    <citation type="submission" date="2015-09" db="EMBL/GenBank/DDBJ databases">
        <title>Draft genome of a European isolate of the apple canker pathogen Neonectria ditissima.</title>
        <authorList>
            <person name="Gomez-Cortecero A."/>
            <person name="Harrison R.J."/>
            <person name="Armitage A.D."/>
        </authorList>
    </citation>
    <scope>NUCLEOTIDE SEQUENCE [LARGE SCALE GENOMIC DNA]</scope>
    <source>
        <strain evidence="3 4">R09/05</strain>
    </source>
</reference>
<dbReference type="GO" id="GO:0006351">
    <property type="term" value="P:DNA-templated transcription"/>
    <property type="evidence" value="ECO:0007669"/>
    <property type="project" value="InterPro"/>
</dbReference>
<dbReference type="PANTHER" id="PTHR47256:SF3">
    <property type="entry name" value="ZN(II)2CYS6 TRANSCRIPTION FACTOR (EUROFUNG)"/>
    <property type="match status" value="1"/>
</dbReference>
<protein>
    <recommendedName>
        <fullName evidence="2">Xylanolytic transcriptional activator regulatory domain-containing protein</fullName>
    </recommendedName>
</protein>
<dbReference type="GO" id="GO:0008270">
    <property type="term" value="F:zinc ion binding"/>
    <property type="evidence" value="ECO:0007669"/>
    <property type="project" value="InterPro"/>
</dbReference>
<dbReference type="PANTHER" id="PTHR47256">
    <property type="entry name" value="ZN(II)2CYS6 TRANSCRIPTION FACTOR (EUROFUNG)-RELATED"/>
    <property type="match status" value="1"/>
</dbReference>
<comment type="caution">
    <text evidence="3">The sequence shown here is derived from an EMBL/GenBank/DDBJ whole genome shotgun (WGS) entry which is preliminary data.</text>
</comment>
<evidence type="ECO:0000259" key="2">
    <source>
        <dbReference type="Pfam" id="PF04082"/>
    </source>
</evidence>
<dbReference type="Pfam" id="PF04082">
    <property type="entry name" value="Fungal_trans"/>
    <property type="match status" value="1"/>
</dbReference>
<dbReference type="CDD" id="cd12148">
    <property type="entry name" value="fungal_TF_MHR"/>
    <property type="match status" value="1"/>
</dbReference>
<dbReference type="InterPro" id="IPR053187">
    <property type="entry name" value="Notoamide_regulator"/>
</dbReference>
<keyword evidence="1" id="KW-0539">Nucleus</keyword>
<evidence type="ECO:0000313" key="3">
    <source>
        <dbReference type="EMBL" id="KPM33881.1"/>
    </source>
</evidence>
<evidence type="ECO:0000256" key="1">
    <source>
        <dbReference type="ARBA" id="ARBA00023242"/>
    </source>
</evidence>
<sequence length="553" mass="62510">ARGQEPTCSVCQGASANCVHEEPEHPDTVRLRELEVRYEETHAVLEVFRRLDWPSAVASLTTIRSVEGPEVLRELARDMANMPTPRLAGFPRAVPLVQTKVSPSSVPLVEVQPGGQGTPKFQLEQFPIIRWTQVSRDEALLGHLFALFWTWDSSLAMAIDRDLFIEHLCARNIPAPQIKATIPGGFCSEALINAMLAIATFYYDDETIPKDDMQAIGRAFADEAIRLLEDTDQPATIPLMQALIFVWTFEEVSGNWDEAKRIFNRFFYLYATSSFFDAKPLPQTTEGVEIDRRTQVALSTITWGIYSLDAKIHILNGRQMWTDKPVLPRPCQDDVSLSSTWCSYPVSNEEHRAYQKEHVKALCDFAETVDHVLQELEKDSGKPPPDYFKSRDLYFEVMRKRTALDEQFGFEGGLIPSKMMLQVFYDMLALKILAPFSILAFSGPGGAQSDHCRAFQHTKSILANLANYRVRFGVRMGYWMAHACRCAAMGIVPFVSRNTALLATLDRSVELLQEATSHMWLAEIFIDSIQHCVENRVVESHVGSKTYYDPLTD</sequence>
<name>A0A0P7AZX2_9HYPO</name>
<gene>
    <name evidence="3" type="ORF">AK830_g12691</name>
</gene>